<keyword evidence="3" id="KW-0813">Transport</keyword>
<proteinExistence type="inferred from homology"/>
<dbReference type="Pfam" id="PF08449">
    <property type="entry name" value="UAA"/>
    <property type="match status" value="2"/>
</dbReference>
<evidence type="ECO:0000256" key="5">
    <source>
        <dbReference type="ARBA" id="ARBA00022989"/>
    </source>
</evidence>
<keyword evidence="5 8" id="KW-1133">Transmembrane helix</keyword>
<dbReference type="GO" id="GO:0005789">
    <property type="term" value="C:endoplasmic reticulum membrane"/>
    <property type="evidence" value="ECO:0007669"/>
    <property type="project" value="TreeGrafter"/>
</dbReference>
<keyword evidence="4 8" id="KW-0812">Transmembrane</keyword>
<dbReference type="GO" id="GO:0000139">
    <property type="term" value="C:Golgi membrane"/>
    <property type="evidence" value="ECO:0007669"/>
    <property type="project" value="TreeGrafter"/>
</dbReference>
<dbReference type="PANTHER" id="PTHR10778">
    <property type="entry name" value="SOLUTE CARRIER FAMILY 35 MEMBER B"/>
    <property type="match status" value="1"/>
</dbReference>
<accession>A0A7L2RKK6</accession>
<dbReference type="EMBL" id="VYZS01057409">
    <property type="protein sequence ID" value="NXS09548.1"/>
    <property type="molecule type" value="Genomic_DNA"/>
</dbReference>
<feature type="non-terminal residue" evidence="9">
    <location>
        <position position="1"/>
    </location>
</feature>
<reference evidence="9 10" key="1">
    <citation type="submission" date="2019-09" db="EMBL/GenBank/DDBJ databases">
        <title>Bird 10,000 Genomes (B10K) Project - Family phase.</title>
        <authorList>
            <person name="Zhang G."/>
        </authorList>
    </citation>
    <scope>NUCLEOTIDE SEQUENCE [LARGE SCALE GENOMIC DNA]</scope>
    <source>
        <strain evidence="9">B10K-DU-002-79</strain>
    </source>
</reference>
<evidence type="ECO:0000256" key="4">
    <source>
        <dbReference type="ARBA" id="ARBA00022692"/>
    </source>
</evidence>
<evidence type="ECO:0000256" key="1">
    <source>
        <dbReference type="ARBA" id="ARBA00004141"/>
    </source>
</evidence>
<sequence>EKQKEDNSSTECSGPGTMDLKFTSSRKYISISVPSKSQTMSPHIKSVDDVVVLGMNLSKFSKPTQFFICVSGVFMFYLIYGYLQELIFSVEGFKPFGWYLTLVQFGFYSIFGLIELQLIQDKRRRYVFFQAFYPLSIKLESFDIYGKFNFCFLNSIHAVCIAFVGKRYNIVDVSAALCMSLGLIWFTLADSTVAPNFNLTGVVLISLALCADAVIGNVQEKAMKLHNGSNSEMVLYSYSIGFVYILFGLTCTSGLSPAVAFCSKVGVKIYFFLLETSLENF</sequence>
<comment type="subcellular location">
    <subcellularLocation>
        <location evidence="1">Membrane</location>
        <topology evidence="1">Multi-pass membrane protein</topology>
    </subcellularLocation>
</comment>
<evidence type="ECO:0000313" key="9">
    <source>
        <dbReference type="EMBL" id="NXS09548.1"/>
    </source>
</evidence>
<dbReference type="InterPro" id="IPR013657">
    <property type="entry name" value="SCL35B1-4/HUT1"/>
</dbReference>
<evidence type="ECO:0000313" key="10">
    <source>
        <dbReference type="Proteomes" id="UP000560066"/>
    </source>
</evidence>
<feature type="transmembrane region" description="Helical" evidence="8">
    <location>
        <begin position="66"/>
        <end position="84"/>
    </location>
</feature>
<feature type="transmembrane region" description="Helical" evidence="8">
    <location>
        <begin position="196"/>
        <end position="215"/>
    </location>
</feature>
<dbReference type="PANTHER" id="PTHR10778:SF8">
    <property type="entry name" value="ADENOSINE 3'-PHOSPHO 5'-PHOSPHOSULFATE TRANSPORTER 2"/>
    <property type="match status" value="1"/>
</dbReference>
<organism evidence="9 10">
    <name type="scientific">Neodrepanis coruscans</name>
    <name type="common">wattled asity</name>
    <dbReference type="NCBI Taxonomy" id="254563"/>
    <lineage>
        <taxon>Eukaryota</taxon>
        <taxon>Metazoa</taxon>
        <taxon>Chordata</taxon>
        <taxon>Craniata</taxon>
        <taxon>Vertebrata</taxon>
        <taxon>Euteleostomi</taxon>
        <taxon>Archelosauria</taxon>
        <taxon>Archosauria</taxon>
        <taxon>Dinosauria</taxon>
        <taxon>Saurischia</taxon>
        <taxon>Theropoda</taxon>
        <taxon>Coelurosauria</taxon>
        <taxon>Aves</taxon>
        <taxon>Neognathae</taxon>
        <taxon>Neoaves</taxon>
        <taxon>Telluraves</taxon>
        <taxon>Australaves</taxon>
        <taxon>Passeriformes</taxon>
        <taxon>Philepittidae</taxon>
        <taxon>Neodrepanis</taxon>
    </lineage>
</organism>
<feature type="transmembrane region" description="Helical" evidence="8">
    <location>
        <begin position="235"/>
        <end position="262"/>
    </location>
</feature>
<evidence type="ECO:0000256" key="2">
    <source>
        <dbReference type="ARBA" id="ARBA00010694"/>
    </source>
</evidence>
<feature type="transmembrane region" description="Helical" evidence="8">
    <location>
        <begin position="96"/>
        <end position="116"/>
    </location>
</feature>
<dbReference type="OrthoDB" id="438495at2759"/>
<dbReference type="GO" id="GO:0046964">
    <property type="term" value="F:3'-phosphoadenosine 5'-phosphosulfate transmembrane transporter activity"/>
    <property type="evidence" value="ECO:0007669"/>
    <property type="project" value="TreeGrafter"/>
</dbReference>
<dbReference type="Proteomes" id="UP000560066">
    <property type="component" value="Unassembled WGS sequence"/>
</dbReference>
<feature type="transmembrane region" description="Helical" evidence="8">
    <location>
        <begin position="170"/>
        <end position="189"/>
    </location>
</feature>
<evidence type="ECO:0000256" key="8">
    <source>
        <dbReference type="SAM" id="Phobius"/>
    </source>
</evidence>
<comment type="caution">
    <text evidence="9">The sequence shown here is derived from an EMBL/GenBank/DDBJ whole genome shotgun (WGS) entry which is preliminary data.</text>
</comment>
<keyword evidence="6 8" id="KW-0472">Membrane</keyword>
<gene>
    <name evidence="9" type="primary">Slc35b3</name>
    <name evidence="9" type="ORF">NEOCOR_R00645</name>
</gene>
<keyword evidence="10" id="KW-1185">Reference proteome</keyword>
<feature type="non-terminal residue" evidence="9">
    <location>
        <position position="281"/>
    </location>
</feature>
<evidence type="ECO:0000256" key="3">
    <source>
        <dbReference type="ARBA" id="ARBA00022448"/>
    </source>
</evidence>
<evidence type="ECO:0000256" key="7">
    <source>
        <dbReference type="ARBA" id="ARBA00039669"/>
    </source>
</evidence>
<comment type="similarity">
    <text evidence="2">Belongs to the nucleotide-sugar transporter family. SLC35B subfamily.</text>
</comment>
<dbReference type="AlphaFoldDB" id="A0A7L2RKK6"/>
<name>A0A7L2RKK6_9PASS</name>
<evidence type="ECO:0000256" key="6">
    <source>
        <dbReference type="ARBA" id="ARBA00023136"/>
    </source>
</evidence>
<protein>
    <recommendedName>
        <fullName evidence="7">Adenosine 3'-phospho 5'-phosphosulfate transporter 2</fullName>
    </recommendedName>
</protein>